<dbReference type="InterPro" id="IPR038987">
    <property type="entry name" value="MoeA-like"/>
</dbReference>
<evidence type="ECO:0000259" key="9">
    <source>
        <dbReference type="SMART" id="SM00852"/>
    </source>
</evidence>
<dbReference type="Gene3D" id="3.40.980.10">
    <property type="entry name" value="MoaB/Mog-like domain"/>
    <property type="match status" value="1"/>
</dbReference>
<dbReference type="PANTHER" id="PTHR10192:SF5">
    <property type="entry name" value="GEPHYRIN"/>
    <property type="match status" value="1"/>
</dbReference>
<dbReference type="Pfam" id="PF03454">
    <property type="entry name" value="MoeA_C"/>
    <property type="match status" value="1"/>
</dbReference>
<comment type="catalytic activity">
    <reaction evidence="6">
        <text>adenylyl-molybdopterin + molybdate = Mo-molybdopterin + AMP + H(+)</text>
        <dbReference type="Rhea" id="RHEA:35047"/>
        <dbReference type="ChEBI" id="CHEBI:15378"/>
        <dbReference type="ChEBI" id="CHEBI:36264"/>
        <dbReference type="ChEBI" id="CHEBI:62727"/>
        <dbReference type="ChEBI" id="CHEBI:71302"/>
        <dbReference type="ChEBI" id="CHEBI:456215"/>
        <dbReference type="EC" id="2.10.1.1"/>
    </reaction>
</comment>
<comment type="cofactor">
    <cofactor evidence="7">
        <name>Mg(2+)</name>
        <dbReference type="ChEBI" id="CHEBI:18420"/>
    </cofactor>
</comment>
<evidence type="ECO:0000256" key="5">
    <source>
        <dbReference type="ARBA" id="ARBA00023150"/>
    </source>
</evidence>
<evidence type="ECO:0000256" key="6">
    <source>
        <dbReference type="ARBA" id="ARBA00047317"/>
    </source>
</evidence>
<evidence type="ECO:0000256" key="2">
    <source>
        <dbReference type="ARBA" id="ARBA00005046"/>
    </source>
</evidence>
<evidence type="ECO:0000256" key="1">
    <source>
        <dbReference type="ARBA" id="ARBA00002901"/>
    </source>
</evidence>
<name>A0ABW4RX93_9ACTN</name>
<keyword evidence="11" id="KW-1185">Reference proteome</keyword>
<gene>
    <name evidence="10" type="primary">glp</name>
    <name evidence="10" type="ORF">ACFSCS_12200</name>
</gene>
<dbReference type="Gene3D" id="2.170.190.11">
    <property type="entry name" value="Molybdopterin biosynthesis moea protein, domain 3"/>
    <property type="match status" value="1"/>
</dbReference>
<dbReference type="Gene3D" id="2.40.340.10">
    <property type="entry name" value="MoeA, C-terminal, domain IV"/>
    <property type="match status" value="1"/>
</dbReference>
<evidence type="ECO:0000256" key="4">
    <source>
        <dbReference type="ARBA" id="ARBA00022505"/>
    </source>
</evidence>
<dbReference type="InterPro" id="IPR036688">
    <property type="entry name" value="MoeA_C_domain_IV_sf"/>
</dbReference>
<dbReference type="Proteomes" id="UP001597326">
    <property type="component" value="Unassembled WGS sequence"/>
</dbReference>
<dbReference type="Gene3D" id="3.90.105.10">
    <property type="entry name" value="Molybdopterin biosynthesis moea protein, domain 2"/>
    <property type="match status" value="1"/>
</dbReference>
<dbReference type="Pfam" id="PF03453">
    <property type="entry name" value="MoeA_N"/>
    <property type="match status" value="1"/>
</dbReference>
<comment type="similarity">
    <text evidence="3 7">Belongs to the MoeA family.</text>
</comment>
<evidence type="ECO:0000313" key="10">
    <source>
        <dbReference type="EMBL" id="MFD1890937.1"/>
    </source>
</evidence>
<dbReference type="EC" id="2.10.1.1" evidence="7"/>
<protein>
    <recommendedName>
        <fullName evidence="7">Molybdopterin molybdenumtransferase</fullName>
        <ecNumber evidence="7">2.10.1.1</ecNumber>
    </recommendedName>
</protein>
<evidence type="ECO:0000256" key="7">
    <source>
        <dbReference type="RuleBase" id="RU365090"/>
    </source>
</evidence>
<comment type="pathway">
    <text evidence="2 7">Cofactor biosynthesis; molybdopterin biosynthesis.</text>
</comment>
<proteinExistence type="inferred from homology"/>
<dbReference type="SUPFAM" id="SSF63882">
    <property type="entry name" value="MoeA N-terminal region -like"/>
    <property type="match status" value="1"/>
</dbReference>
<dbReference type="NCBIfam" id="TIGR00177">
    <property type="entry name" value="molyb_syn"/>
    <property type="match status" value="1"/>
</dbReference>
<dbReference type="SUPFAM" id="SSF53218">
    <property type="entry name" value="Molybdenum cofactor biosynthesis proteins"/>
    <property type="match status" value="1"/>
</dbReference>
<dbReference type="InterPro" id="IPR001453">
    <property type="entry name" value="MoaB/Mog_dom"/>
</dbReference>
<dbReference type="InterPro" id="IPR005110">
    <property type="entry name" value="MoeA_linker/N"/>
</dbReference>
<reference evidence="11" key="1">
    <citation type="journal article" date="2019" name="Int. J. Syst. Evol. Microbiol.">
        <title>The Global Catalogue of Microorganisms (GCM) 10K type strain sequencing project: providing services to taxonomists for standard genome sequencing and annotation.</title>
        <authorList>
            <consortium name="The Broad Institute Genomics Platform"/>
            <consortium name="The Broad Institute Genome Sequencing Center for Infectious Disease"/>
            <person name="Wu L."/>
            <person name="Ma J."/>
        </authorList>
    </citation>
    <scope>NUCLEOTIDE SEQUENCE [LARGE SCALE GENOMIC DNA]</scope>
    <source>
        <strain evidence="11">CAIM 431</strain>
    </source>
</reference>
<dbReference type="InterPro" id="IPR036135">
    <property type="entry name" value="MoeA_linker/N_sf"/>
</dbReference>
<evidence type="ECO:0000313" key="11">
    <source>
        <dbReference type="Proteomes" id="UP001597326"/>
    </source>
</evidence>
<dbReference type="EMBL" id="JBHUFZ010000028">
    <property type="protein sequence ID" value="MFD1890937.1"/>
    <property type="molecule type" value="Genomic_DNA"/>
</dbReference>
<feature type="region of interest" description="Disordered" evidence="8">
    <location>
        <begin position="1"/>
        <end position="32"/>
    </location>
</feature>
<feature type="domain" description="MoaB/Mog" evidence="9">
    <location>
        <begin position="212"/>
        <end position="352"/>
    </location>
</feature>
<dbReference type="CDD" id="cd00887">
    <property type="entry name" value="MoeA"/>
    <property type="match status" value="1"/>
</dbReference>
<dbReference type="PANTHER" id="PTHR10192">
    <property type="entry name" value="MOLYBDOPTERIN BIOSYNTHESIS PROTEIN"/>
    <property type="match status" value="1"/>
</dbReference>
<dbReference type="InterPro" id="IPR005111">
    <property type="entry name" value="MoeA_C_domain_IV"/>
</dbReference>
<dbReference type="RefSeq" id="WP_343874463.1">
    <property type="nucleotide sequence ID" value="NZ_BAAAIX010000026.1"/>
</dbReference>
<evidence type="ECO:0000256" key="8">
    <source>
        <dbReference type="SAM" id="MobiDB-lite"/>
    </source>
</evidence>
<sequence length="438" mass="46829">MALLRRKKKVEPVEEVVEPTPTLPDPPEPDARGLRSMEAHRDYLLGLVEPLPPFGMNLLDAWDLALCEDIASEVDLPGFDNSQMDGYAVRAADVAGANQGEPLTLPVAGSVAAGDESLAPLPEGQAIKIMTGAPIPEGADAVVPFEFTDRGSEQVKVFEPVVAGEYVRTKGSDITEGTVLMHRGQRMDARTIGLLAGAGIDKVLARPRPRVVVISTGAELVDPGRRLERPGQIHDANGYMIAAAAKAEGCQVWRVQAASDDPEVVREQITDQLIRADLVITTGGVSQGERDVVKQVMPELGLCDFAEVAMQPGKPQGFGLIGEDKVPMVMLPGNPVSSYVSFQAFVRPLLRKLMGIEPVNHEPVRAIAGSVMRSTKGKLQFGRAVVRDDNGRRLVDLVGGHSSHLTGDLAAANALVLLGEDVEVVNPGEAVMCWMLDD</sequence>
<keyword evidence="7" id="KW-0808">Transferase</keyword>
<dbReference type="SMART" id="SM00852">
    <property type="entry name" value="MoCF_biosynth"/>
    <property type="match status" value="1"/>
</dbReference>
<comment type="caution">
    <text evidence="10">The sequence shown here is derived from an EMBL/GenBank/DDBJ whole genome shotgun (WGS) entry which is preliminary data.</text>
</comment>
<accession>A0ABW4RX93</accession>
<comment type="function">
    <text evidence="1 7">Catalyzes the insertion of molybdate into adenylated molybdopterin with the concomitant release of AMP.</text>
</comment>
<organism evidence="10 11">
    <name type="scientific">Luteococcus peritonei</name>
    <dbReference type="NCBI Taxonomy" id="88874"/>
    <lineage>
        <taxon>Bacteria</taxon>
        <taxon>Bacillati</taxon>
        <taxon>Actinomycetota</taxon>
        <taxon>Actinomycetes</taxon>
        <taxon>Propionibacteriales</taxon>
        <taxon>Propionibacteriaceae</taxon>
        <taxon>Luteococcus</taxon>
    </lineage>
</organism>
<dbReference type="NCBIfam" id="NF045515">
    <property type="entry name" value="Glp_gephyrin"/>
    <property type="match status" value="1"/>
</dbReference>
<dbReference type="InterPro" id="IPR036425">
    <property type="entry name" value="MoaB/Mog-like_dom_sf"/>
</dbReference>
<keyword evidence="7" id="KW-0479">Metal-binding</keyword>
<dbReference type="SUPFAM" id="SSF63867">
    <property type="entry name" value="MoeA C-terminal domain-like"/>
    <property type="match status" value="1"/>
</dbReference>
<keyword evidence="7" id="KW-0460">Magnesium</keyword>
<dbReference type="Pfam" id="PF00994">
    <property type="entry name" value="MoCF_biosynth"/>
    <property type="match status" value="1"/>
</dbReference>
<keyword evidence="4 7" id="KW-0500">Molybdenum</keyword>
<keyword evidence="5 7" id="KW-0501">Molybdenum cofactor biosynthesis</keyword>
<evidence type="ECO:0000256" key="3">
    <source>
        <dbReference type="ARBA" id="ARBA00010763"/>
    </source>
</evidence>